<evidence type="ECO:0000313" key="11">
    <source>
        <dbReference type="Proteomes" id="UP000037460"/>
    </source>
</evidence>
<dbReference type="InterPro" id="IPR000719">
    <property type="entry name" value="Prot_kinase_dom"/>
</dbReference>
<dbReference type="PANTHER" id="PTHR24353">
    <property type="entry name" value="CYCLIC NUCLEOTIDE-DEPENDENT PROTEIN KINASE"/>
    <property type="match status" value="1"/>
</dbReference>
<reference evidence="11" key="1">
    <citation type="journal article" date="2015" name="PLoS Genet.">
        <title>Genome Sequence and Transcriptome Analyses of Chrysochromulina tobin: Metabolic Tools for Enhanced Algal Fitness in the Prominent Order Prymnesiales (Haptophyceae).</title>
        <authorList>
            <person name="Hovde B.T."/>
            <person name="Deodato C.R."/>
            <person name="Hunsperger H.M."/>
            <person name="Ryken S.A."/>
            <person name="Yost W."/>
            <person name="Jha R.K."/>
            <person name="Patterson J."/>
            <person name="Monnat R.J. Jr."/>
            <person name="Barlow S.B."/>
            <person name="Starkenburg S.R."/>
            <person name="Cattolico R.A."/>
        </authorList>
    </citation>
    <scope>NUCLEOTIDE SEQUENCE</scope>
    <source>
        <strain evidence="11">CCMP291</strain>
    </source>
</reference>
<feature type="region of interest" description="Disordered" evidence="7">
    <location>
        <begin position="159"/>
        <end position="219"/>
    </location>
</feature>
<evidence type="ECO:0000256" key="6">
    <source>
        <dbReference type="PROSITE-ProRule" id="PRU10141"/>
    </source>
</evidence>
<protein>
    <submittedName>
        <fullName evidence="10">Protein kinase a catalytic</fullName>
    </submittedName>
</protein>
<dbReference type="InterPro" id="IPR008271">
    <property type="entry name" value="Ser/Thr_kinase_AS"/>
</dbReference>
<name>A0A0M0J6V0_9EUKA</name>
<dbReference type="SUPFAM" id="SSF56112">
    <property type="entry name" value="Protein kinase-like (PK-like)"/>
    <property type="match status" value="1"/>
</dbReference>
<keyword evidence="3 6" id="KW-0547">Nucleotide-binding</keyword>
<evidence type="ECO:0000259" key="8">
    <source>
        <dbReference type="PROSITE" id="PS50011"/>
    </source>
</evidence>
<organism evidence="10 11">
    <name type="scientific">Chrysochromulina tobinii</name>
    <dbReference type="NCBI Taxonomy" id="1460289"/>
    <lineage>
        <taxon>Eukaryota</taxon>
        <taxon>Haptista</taxon>
        <taxon>Haptophyta</taxon>
        <taxon>Prymnesiophyceae</taxon>
        <taxon>Prymnesiales</taxon>
        <taxon>Chrysochromulinaceae</taxon>
        <taxon>Chrysochromulina</taxon>
    </lineage>
</organism>
<keyword evidence="4 10" id="KW-0418">Kinase</keyword>
<dbReference type="SMART" id="SM00220">
    <property type="entry name" value="S_TKc"/>
    <property type="match status" value="1"/>
</dbReference>
<evidence type="ECO:0000256" key="2">
    <source>
        <dbReference type="ARBA" id="ARBA00022679"/>
    </source>
</evidence>
<evidence type="ECO:0000256" key="5">
    <source>
        <dbReference type="ARBA" id="ARBA00022840"/>
    </source>
</evidence>
<evidence type="ECO:0000256" key="1">
    <source>
        <dbReference type="ARBA" id="ARBA00022527"/>
    </source>
</evidence>
<dbReference type="EMBL" id="JWZX01003314">
    <property type="protein sequence ID" value="KOO22057.1"/>
    <property type="molecule type" value="Genomic_DNA"/>
</dbReference>
<dbReference type="Pfam" id="PF00069">
    <property type="entry name" value="Pkinase"/>
    <property type="match status" value="1"/>
</dbReference>
<feature type="domain" description="AGC-kinase C-terminal" evidence="9">
    <location>
        <begin position="575"/>
        <end position="632"/>
    </location>
</feature>
<accession>A0A0M0J6V0</accession>
<evidence type="ECO:0000313" key="10">
    <source>
        <dbReference type="EMBL" id="KOO22057.1"/>
    </source>
</evidence>
<feature type="binding site" evidence="6">
    <location>
        <position position="318"/>
    </location>
    <ligand>
        <name>ATP</name>
        <dbReference type="ChEBI" id="CHEBI:30616"/>
    </ligand>
</feature>
<keyword evidence="11" id="KW-1185">Reference proteome</keyword>
<gene>
    <name evidence="10" type="ORF">Ctob_001054</name>
</gene>
<dbReference type="AlphaFoldDB" id="A0A0M0J6V0"/>
<dbReference type="FunFam" id="3.30.200.20:FF:000042">
    <property type="entry name" value="Aurora kinase A"/>
    <property type="match status" value="1"/>
</dbReference>
<dbReference type="PANTHER" id="PTHR24353:SF37">
    <property type="entry name" value="CAMP-DEPENDENT PROTEIN KINASE CATALYTIC SUBUNIT PRKX"/>
    <property type="match status" value="1"/>
</dbReference>
<keyword evidence="2" id="KW-0808">Transferase</keyword>
<dbReference type="PROSITE" id="PS50011">
    <property type="entry name" value="PROTEIN_KINASE_DOM"/>
    <property type="match status" value="1"/>
</dbReference>
<evidence type="ECO:0000256" key="7">
    <source>
        <dbReference type="SAM" id="MobiDB-lite"/>
    </source>
</evidence>
<dbReference type="Proteomes" id="UP000037460">
    <property type="component" value="Unassembled WGS sequence"/>
</dbReference>
<dbReference type="Gene3D" id="3.30.200.20">
    <property type="entry name" value="Phosphorylase Kinase, domain 1"/>
    <property type="match status" value="2"/>
</dbReference>
<keyword evidence="5 6" id="KW-0067">ATP-binding</keyword>
<evidence type="ECO:0000256" key="3">
    <source>
        <dbReference type="ARBA" id="ARBA00022741"/>
    </source>
</evidence>
<dbReference type="InterPro" id="IPR000961">
    <property type="entry name" value="AGC-kinase_C"/>
</dbReference>
<dbReference type="InterPro" id="IPR017441">
    <property type="entry name" value="Protein_kinase_ATP_BS"/>
</dbReference>
<dbReference type="InterPro" id="IPR011009">
    <property type="entry name" value="Kinase-like_dom_sf"/>
</dbReference>
<feature type="compositionally biased region" description="Pro residues" evidence="7">
    <location>
        <begin position="203"/>
        <end position="215"/>
    </location>
</feature>
<sequence>MSRVVSAYHVITRSVEALNPQSLQLILQIKEPPELLAHVIKGALVLLEPTLIRQNNAALEPPASRVPAAEAALHPPRWAALDPIAASHALRTLEVDSISAAQLAPLEVHLTSVSYDKVRQAYGIASYLWAWVCAIAVIAGSPVACLPFEDLKEIQAHRAALRRKSSRPEAPLPPRPRSCQGAPITGRPSYKATETASYLPSPSSNPTPQQVPEPSPVAVMRPPLPYGPSWASVTLCNSSLELKAAENVEDVQEAAPNLTATVTGAASSASKAPTQPNDLEPVKFLGSGAFANVFMCRHKETGTLMALKCILKSVVVKKNKVHQVLAEKEALSCAAHPCIVRLYGTFSDAQHLYFAMELAIGGEIFALIEELEMIPEPAVKYYAGAVMLALGHLHHAGFIYRDLKPENLLLDVRGYLKVCDLGLAMRTEHSMTVVGTPQYLAPEVLRAEGATKAADWWALGVLVFEMLNGELPFNSADGSDRSLFAAIKRGACTWPKEPRRTPNSKAPVGPHTPPSACVRDFVAALLRPSLPIANYKGSALPSANHGSANRLPTEPIRLGSSPEDAADVKAHIWFHGFDFDGLLSGAMPPPFVPKLTGSDDDANFGPIDWRGEPIVHDPGYDTNKWDAVWMDW</sequence>
<feature type="compositionally biased region" description="Polar residues" evidence="7">
    <location>
        <begin position="192"/>
        <end position="202"/>
    </location>
</feature>
<dbReference type="PROSITE" id="PS51285">
    <property type="entry name" value="AGC_KINASE_CTER"/>
    <property type="match status" value="1"/>
</dbReference>
<dbReference type="PROSITE" id="PS00107">
    <property type="entry name" value="PROTEIN_KINASE_ATP"/>
    <property type="match status" value="1"/>
</dbReference>
<dbReference type="GO" id="GO:0005952">
    <property type="term" value="C:cAMP-dependent protein kinase complex"/>
    <property type="evidence" value="ECO:0007669"/>
    <property type="project" value="TreeGrafter"/>
</dbReference>
<dbReference type="GO" id="GO:0005524">
    <property type="term" value="F:ATP binding"/>
    <property type="evidence" value="ECO:0007669"/>
    <property type="project" value="UniProtKB-UniRule"/>
</dbReference>
<evidence type="ECO:0000259" key="9">
    <source>
        <dbReference type="PROSITE" id="PS51285"/>
    </source>
</evidence>
<dbReference type="Gene3D" id="1.10.510.10">
    <property type="entry name" value="Transferase(Phosphotransferase) domain 1"/>
    <property type="match status" value="2"/>
</dbReference>
<keyword evidence="1" id="KW-0723">Serine/threonine-protein kinase</keyword>
<feature type="domain" description="Protein kinase" evidence="8">
    <location>
        <begin position="279"/>
        <end position="574"/>
    </location>
</feature>
<dbReference type="GO" id="GO:0004691">
    <property type="term" value="F:cAMP-dependent protein kinase activity"/>
    <property type="evidence" value="ECO:0007669"/>
    <property type="project" value="TreeGrafter"/>
</dbReference>
<proteinExistence type="predicted"/>
<evidence type="ECO:0000256" key="4">
    <source>
        <dbReference type="ARBA" id="ARBA00022777"/>
    </source>
</evidence>
<comment type="caution">
    <text evidence="10">The sequence shown here is derived from an EMBL/GenBank/DDBJ whole genome shotgun (WGS) entry which is preliminary data.</text>
</comment>
<dbReference type="PROSITE" id="PS00108">
    <property type="entry name" value="PROTEIN_KINASE_ST"/>
    <property type="match status" value="1"/>
</dbReference>